<dbReference type="PANTHER" id="PTHR43283:SF7">
    <property type="entry name" value="BETA-LACTAMASE-RELATED DOMAIN-CONTAINING PROTEIN"/>
    <property type="match status" value="1"/>
</dbReference>
<dbReference type="Pfam" id="PF00144">
    <property type="entry name" value="Beta-lactamase"/>
    <property type="match status" value="1"/>
</dbReference>
<dbReference type="AlphaFoldDB" id="A0A418SNA9"/>
<feature type="transmembrane region" description="Helical" evidence="1">
    <location>
        <begin position="6"/>
        <end position="27"/>
    </location>
</feature>
<proteinExistence type="predicted"/>
<organism evidence="3 4">
    <name type="scientific">Paracoccus onubensis</name>
    <dbReference type="NCBI Taxonomy" id="1675788"/>
    <lineage>
        <taxon>Bacteria</taxon>
        <taxon>Pseudomonadati</taxon>
        <taxon>Pseudomonadota</taxon>
        <taxon>Alphaproteobacteria</taxon>
        <taxon>Rhodobacterales</taxon>
        <taxon>Paracoccaceae</taxon>
        <taxon>Paracoccus</taxon>
    </lineage>
</organism>
<dbReference type="InterPro" id="IPR001466">
    <property type="entry name" value="Beta-lactam-related"/>
</dbReference>
<feature type="domain" description="Beta-lactamase-related" evidence="2">
    <location>
        <begin position="157"/>
        <end position="428"/>
    </location>
</feature>
<dbReference type="EMBL" id="QZCG01000016">
    <property type="protein sequence ID" value="RJE82377.1"/>
    <property type="molecule type" value="Genomic_DNA"/>
</dbReference>
<reference evidence="4" key="1">
    <citation type="submission" date="2018-09" db="EMBL/GenBank/DDBJ databases">
        <title>Acidovorax cavernicola nov. sp. isolated from Gruta de las Maravillas (Aracena, Spain).</title>
        <authorList>
            <person name="Jurado V."/>
            <person name="Gutierrez-Patricio S."/>
            <person name="Gonzalez-Pimentel J.L."/>
            <person name="Miller A.Z."/>
            <person name="Laiz L."/>
            <person name="Saiz-Jimenez C."/>
        </authorList>
    </citation>
    <scope>NUCLEOTIDE SEQUENCE [LARGE SCALE GENOMIC DNA]</scope>
    <source>
        <strain evidence="4">1011MAR3C25</strain>
    </source>
</reference>
<keyword evidence="3" id="KW-0378">Hydrolase</keyword>
<name>A0A418SNA9_9RHOB</name>
<dbReference type="Gene3D" id="3.40.710.10">
    <property type="entry name" value="DD-peptidase/beta-lactamase superfamily"/>
    <property type="match status" value="1"/>
</dbReference>
<evidence type="ECO:0000256" key="1">
    <source>
        <dbReference type="SAM" id="Phobius"/>
    </source>
</evidence>
<evidence type="ECO:0000313" key="4">
    <source>
        <dbReference type="Proteomes" id="UP000284202"/>
    </source>
</evidence>
<keyword evidence="1" id="KW-1133">Transmembrane helix</keyword>
<dbReference type="InterPro" id="IPR050789">
    <property type="entry name" value="Diverse_Enzym_Activities"/>
</dbReference>
<dbReference type="GO" id="GO:0016787">
    <property type="term" value="F:hydrolase activity"/>
    <property type="evidence" value="ECO:0007669"/>
    <property type="project" value="UniProtKB-KW"/>
</dbReference>
<protein>
    <submittedName>
        <fullName evidence="3">Class C beta-lactamase-related serine hydrolase</fullName>
    </submittedName>
</protein>
<keyword evidence="1" id="KW-0472">Membrane</keyword>
<dbReference type="SUPFAM" id="SSF56601">
    <property type="entry name" value="beta-lactamase/transpeptidase-like"/>
    <property type="match status" value="1"/>
</dbReference>
<dbReference type="PANTHER" id="PTHR43283">
    <property type="entry name" value="BETA-LACTAMASE-RELATED"/>
    <property type="match status" value="1"/>
</dbReference>
<sequence>MVAIAARWISGAVVIIGIGLFTWLYVWPPQILRTGSNYTAKIVCSNVFVAGRDPETVLAEDVQAPGNPLLRLMRVEVDRSEGTVRAGLFGLLGDGLAVYRQGTGCAAVPDGDIASAKMHMTTAGNDQVDGQKLIVSEDLALSALLDDPAITGPGMRAVVVLRNGRIIGERYGHDSHADQPLLGWSMTKTLTAALIGTLVRESRLSVKDAGLLPQWEDDTRAEITIANLLAMESGLAFNEEYGTVTDVTRMFYLAPDMVSVPANQPLVAQPGKEFSYSSGSSILLSWLWQNSFDNPQAALVWPEQALFGPLGMSSAVLETDAAGTFVGASNLYASARDWVRFGQLLLHDGVWHGERILPEGWVTWMREPTEASDGEYGRGLWLHGPRVNEPEEKDPDIGYDIPADAFWMLGHDGQSLAVIPSRNLVILRMGLTPSKHGYKPQALVEAVIKVIDQAA</sequence>
<evidence type="ECO:0000259" key="2">
    <source>
        <dbReference type="Pfam" id="PF00144"/>
    </source>
</evidence>
<gene>
    <name evidence="3" type="ORF">D3P04_19775</name>
</gene>
<keyword evidence="1" id="KW-0812">Transmembrane</keyword>
<dbReference type="RefSeq" id="WP_119751606.1">
    <property type="nucleotide sequence ID" value="NZ_QZCG01000016.1"/>
</dbReference>
<dbReference type="OrthoDB" id="9814204at2"/>
<keyword evidence="4" id="KW-1185">Reference proteome</keyword>
<dbReference type="InterPro" id="IPR012338">
    <property type="entry name" value="Beta-lactam/transpept-like"/>
</dbReference>
<comment type="caution">
    <text evidence="3">The sequence shown here is derived from an EMBL/GenBank/DDBJ whole genome shotgun (WGS) entry which is preliminary data.</text>
</comment>
<accession>A0A418SNA9</accession>
<dbReference type="Proteomes" id="UP000284202">
    <property type="component" value="Unassembled WGS sequence"/>
</dbReference>
<evidence type="ECO:0000313" key="3">
    <source>
        <dbReference type="EMBL" id="RJE82377.1"/>
    </source>
</evidence>